<evidence type="ECO:0000259" key="2">
    <source>
        <dbReference type="Pfam" id="PF21726"/>
    </source>
</evidence>
<evidence type="ECO:0000256" key="1">
    <source>
        <dbReference type="SAM" id="MobiDB-lite"/>
    </source>
</evidence>
<sequence length="112" mass="11355">MTLTSAGQLTAGGRNQAGGAITFSGKGVDLANSITGAQNISVDVENNWLSVQEADRKAVLARKEKSGAITADEKHEPATISQTDKSRDLAIKAVCTDGNKGGSVCGALIGPA</sequence>
<dbReference type="RefSeq" id="WP_143088829.1">
    <property type="nucleotide sequence ID" value="NZ_FOVC01000009.1"/>
</dbReference>
<feature type="region of interest" description="Disordered" evidence="1">
    <location>
        <begin position="1"/>
        <end position="20"/>
    </location>
</feature>
<proteinExistence type="predicted"/>
<name>A0A1I4ZQ15_9GAMM</name>
<feature type="compositionally biased region" description="Basic and acidic residues" evidence="1">
    <location>
        <begin position="65"/>
        <end position="77"/>
    </location>
</feature>
<evidence type="ECO:0000313" key="3">
    <source>
        <dbReference type="EMBL" id="SFN52143.1"/>
    </source>
</evidence>
<protein>
    <recommendedName>
        <fullName evidence="2">DUF6862 domain-containing protein</fullName>
    </recommendedName>
</protein>
<dbReference type="Pfam" id="PF21726">
    <property type="entry name" value="DUF6862"/>
    <property type="match status" value="1"/>
</dbReference>
<dbReference type="EMBL" id="FOVC01000009">
    <property type="protein sequence ID" value="SFN52143.1"/>
    <property type="molecule type" value="Genomic_DNA"/>
</dbReference>
<dbReference type="InterPro" id="IPR049271">
    <property type="entry name" value="DUF6862"/>
</dbReference>
<reference evidence="4" key="1">
    <citation type="submission" date="2016-10" db="EMBL/GenBank/DDBJ databases">
        <authorList>
            <person name="Varghese N."/>
            <person name="Submissions S."/>
        </authorList>
    </citation>
    <scope>NUCLEOTIDE SEQUENCE [LARGE SCALE GENOMIC DNA]</scope>
    <source>
        <strain evidence="4">N6PO6</strain>
    </source>
</reference>
<accession>A0A1I4ZQ15</accession>
<dbReference type="OrthoDB" id="6549030at2"/>
<dbReference type="AlphaFoldDB" id="A0A1I4ZQ15"/>
<dbReference type="Proteomes" id="UP000242222">
    <property type="component" value="Unassembled WGS sequence"/>
</dbReference>
<feature type="domain" description="DUF6862" evidence="2">
    <location>
        <begin position="52"/>
        <end position="110"/>
    </location>
</feature>
<organism evidence="3 4">
    <name type="scientific">Izhakiella capsodis</name>
    <dbReference type="NCBI Taxonomy" id="1367852"/>
    <lineage>
        <taxon>Bacteria</taxon>
        <taxon>Pseudomonadati</taxon>
        <taxon>Pseudomonadota</taxon>
        <taxon>Gammaproteobacteria</taxon>
        <taxon>Enterobacterales</taxon>
        <taxon>Erwiniaceae</taxon>
        <taxon>Izhakiella</taxon>
    </lineage>
</organism>
<evidence type="ECO:0000313" key="4">
    <source>
        <dbReference type="Proteomes" id="UP000242222"/>
    </source>
</evidence>
<dbReference type="STRING" id="1367852.SAMN05216516_10984"/>
<keyword evidence="4" id="KW-1185">Reference proteome</keyword>
<gene>
    <name evidence="3" type="ORF">SAMN05216516_10984</name>
</gene>
<feature type="region of interest" description="Disordered" evidence="1">
    <location>
        <begin position="65"/>
        <end position="84"/>
    </location>
</feature>